<feature type="transmembrane region" description="Helical" evidence="2">
    <location>
        <begin position="20"/>
        <end position="39"/>
    </location>
</feature>
<protein>
    <submittedName>
        <fullName evidence="3">Uncharacterized protein</fullName>
    </submittedName>
</protein>
<reference evidence="3 4" key="1">
    <citation type="submission" date="2015-04" db="EMBL/GenBank/DDBJ databases">
        <authorList>
            <person name="Syromyatnikov M.Y."/>
            <person name="Popov V.N."/>
        </authorList>
    </citation>
    <scope>NUCLEOTIDE SEQUENCE [LARGE SCALE GENOMIC DNA]</scope>
    <source>
        <strain evidence="3">WF-38-12</strain>
    </source>
</reference>
<feature type="compositionally biased region" description="Polar residues" evidence="1">
    <location>
        <begin position="62"/>
        <end position="78"/>
    </location>
</feature>
<keyword evidence="2" id="KW-0812">Transmembrane</keyword>
<gene>
    <name evidence="3" type="ORF">PISL3812_03599</name>
</gene>
<dbReference type="EMBL" id="CVMT01000002">
    <property type="protein sequence ID" value="CRG86589.1"/>
    <property type="molecule type" value="Genomic_DNA"/>
</dbReference>
<organism evidence="3 4">
    <name type="scientific">Talaromyces islandicus</name>
    <name type="common">Penicillium islandicum</name>
    <dbReference type="NCBI Taxonomy" id="28573"/>
    <lineage>
        <taxon>Eukaryota</taxon>
        <taxon>Fungi</taxon>
        <taxon>Dikarya</taxon>
        <taxon>Ascomycota</taxon>
        <taxon>Pezizomycotina</taxon>
        <taxon>Eurotiomycetes</taxon>
        <taxon>Eurotiomycetidae</taxon>
        <taxon>Eurotiales</taxon>
        <taxon>Trichocomaceae</taxon>
        <taxon>Talaromyces</taxon>
        <taxon>Talaromyces sect. Islandici</taxon>
    </lineage>
</organism>
<evidence type="ECO:0000256" key="2">
    <source>
        <dbReference type="SAM" id="Phobius"/>
    </source>
</evidence>
<evidence type="ECO:0000313" key="4">
    <source>
        <dbReference type="Proteomes" id="UP000054383"/>
    </source>
</evidence>
<keyword evidence="2" id="KW-1133">Transmembrane helix</keyword>
<feature type="region of interest" description="Disordered" evidence="1">
    <location>
        <begin position="51"/>
        <end position="88"/>
    </location>
</feature>
<keyword evidence="4" id="KW-1185">Reference proteome</keyword>
<evidence type="ECO:0000313" key="3">
    <source>
        <dbReference type="EMBL" id="CRG86589.1"/>
    </source>
</evidence>
<name>A0A0U1LT59_TALIS</name>
<keyword evidence="2" id="KW-0472">Membrane</keyword>
<sequence>MVVAPEGSLVRFIRRATVSTRTRALVSMVSIIGGTVLLFRSLRTDSKLVTAQERSAMRGGNASPTAQTDQGTLRSSPRPNLEIRRTKD</sequence>
<accession>A0A0U1LT59</accession>
<evidence type="ECO:0000256" key="1">
    <source>
        <dbReference type="SAM" id="MobiDB-lite"/>
    </source>
</evidence>
<dbReference type="OrthoDB" id="4480828at2759"/>
<dbReference type="AlphaFoldDB" id="A0A0U1LT59"/>
<dbReference type="Proteomes" id="UP000054383">
    <property type="component" value="Unassembled WGS sequence"/>
</dbReference>
<proteinExistence type="predicted"/>